<evidence type="ECO:0000313" key="2">
    <source>
        <dbReference type="Proteomes" id="UP001314903"/>
    </source>
</evidence>
<evidence type="ECO:0000313" key="1">
    <source>
        <dbReference type="EMBL" id="MBP2027858.1"/>
    </source>
</evidence>
<dbReference type="InterPro" id="IPR007487">
    <property type="entry name" value="ABC_transpt-TYRBP-like"/>
</dbReference>
<dbReference type="PANTHER" id="PTHR35271:SF1">
    <property type="entry name" value="ABC TRANSPORTER, SUBSTRATE-BINDING LIPOPROTEIN"/>
    <property type="match status" value="1"/>
</dbReference>
<gene>
    <name evidence="1" type="ORF">J2Z35_001656</name>
</gene>
<dbReference type="PROSITE" id="PS51257">
    <property type="entry name" value="PROKAR_LIPOPROTEIN"/>
    <property type="match status" value="1"/>
</dbReference>
<dbReference type="PANTHER" id="PTHR35271">
    <property type="entry name" value="ABC TRANSPORTER, SUBSTRATE-BINDING LIPOPROTEIN-RELATED"/>
    <property type="match status" value="1"/>
</dbReference>
<proteinExistence type="predicted"/>
<dbReference type="Proteomes" id="UP001314903">
    <property type="component" value="Unassembled WGS sequence"/>
</dbReference>
<dbReference type="Gene3D" id="3.40.50.2300">
    <property type="match status" value="2"/>
</dbReference>
<dbReference type="RefSeq" id="WP_245330810.1">
    <property type="nucleotide sequence ID" value="NZ_JAGGLI010000017.1"/>
</dbReference>
<organism evidence="1 2">
    <name type="scientific">Acetoanaerobium pronyense</name>
    <dbReference type="NCBI Taxonomy" id="1482736"/>
    <lineage>
        <taxon>Bacteria</taxon>
        <taxon>Bacillati</taxon>
        <taxon>Bacillota</taxon>
        <taxon>Clostridia</taxon>
        <taxon>Peptostreptococcales</taxon>
        <taxon>Filifactoraceae</taxon>
        <taxon>Acetoanaerobium</taxon>
    </lineage>
</organism>
<dbReference type="EMBL" id="JAGGLI010000017">
    <property type="protein sequence ID" value="MBP2027858.1"/>
    <property type="molecule type" value="Genomic_DNA"/>
</dbReference>
<keyword evidence="2" id="KW-1185">Reference proteome</keyword>
<protein>
    <submittedName>
        <fullName evidence="1">ABC transport system substrate-binding protein</fullName>
    </submittedName>
</protein>
<name>A0ABS4KJ77_9FIRM</name>
<reference evidence="1 2" key="1">
    <citation type="submission" date="2021-03" db="EMBL/GenBank/DDBJ databases">
        <title>Genomic Encyclopedia of Type Strains, Phase IV (KMG-IV): sequencing the most valuable type-strain genomes for metagenomic binning, comparative biology and taxonomic classification.</title>
        <authorList>
            <person name="Goeker M."/>
        </authorList>
    </citation>
    <scope>NUCLEOTIDE SEQUENCE [LARGE SCALE GENOMIC DNA]</scope>
    <source>
        <strain evidence="1 2">DSM 27512</strain>
    </source>
</reference>
<comment type="caution">
    <text evidence="1">The sequence shown here is derived from an EMBL/GenBank/DDBJ whole genome shotgun (WGS) entry which is preliminary data.</text>
</comment>
<sequence length="337" mass="36287">MKLKKIVLSGVITFFSIVVLTGCASFNLDASTLSEQDSAMDKEIFIGISQIAEHPALDNAREGFKEAILELAEGERIVFIEKNAQGDISNAQMIAESFIKDKVDMIYAIATPSAQSAYNATKDIPIIISAVTDPVAAGLVKNINTPGTNVSGTSDLAPIKKQLELLLELEIKPQTIGFIYNTSEKNSEVQLDILKEEAKHFGIEIEALGVTSITEIEQGLDVLLNKVDALYTPADNLIASSIRFLTSKALEKSIPVLGAEVAHVEGGALFTLGVDYLELGRQSGEMAYRVLTGENISEMAIETSKNPSISINLDTARILGISIDESILQKSDLIGDK</sequence>
<dbReference type="CDD" id="cd06325">
    <property type="entry name" value="PBP1_ABC_unchar_transporter"/>
    <property type="match status" value="1"/>
</dbReference>
<dbReference type="SUPFAM" id="SSF53822">
    <property type="entry name" value="Periplasmic binding protein-like I"/>
    <property type="match status" value="1"/>
</dbReference>
<dbReference type="InterPro" id="IPR028082">
    <property type="entry name" value="Peripla_BP_I"/>
</dbReference>
<dbReference type="Pfam" id="PF04392">
    <property type="entry name" value="ABC_sub_bind"/>
    <property type="match status" value="1"/>
</dbReference>
<accession>A0ABS4KJ77</accession>